<feature type="region of interest" description="Disordered" evidence="1">
    <location>
        <begin position="101"/>
        <end position="142"/>
    </location>
</feature>
<dbReference type="EMBL" id="QKKF02011778">
    <property type="protein sequence ID" value="RZF44026.1"/>
    <property type="molecule type" value="Genomic_DNA"/>
</dbReference>
<dbReference type="InterPro" id="IPR026321">
    <property type="entry name" value="CC134"/>
</dbReference>
<dbReference type="SMR" id="A0A482XE10"/>
<dbReference type="AlphaFoldDB" id="A0A482XE10"/>
<dbReference type="Proteomes" id="UP000291343">
    <property type="component" value="Unassembled WGS sequence"/>
</dbReference>
<dbReference type="OrthoDB" id="5854099at2759"/>
<dbReference type="Pfam" id="PF15002">
    <property type="entry name" value="ERK-JNK_inhib"/>
    <property type="match status" value="1"/>
</dbReference>
<dbReference type="InParanoid" id="A0A482XE10"/>
<organism evidence="2 3">
    <name type="scientific">Laodelphax striatellus</name>
    <name type="common">Small brown planthopper</name>
    <name type="synonym">Delphax striatella</name>
    <dbReference type="NCBI Taxonomy" id="195883"/>
    <lineage>
        <taxon>Eukaryota</taxon>
        <taxon>Metazoa</taxon>
        <taxon>Ecdysozoa</taxon>
        <taxon>Arthropoda</taxon>
        <taxon>Hexapoda</taxon>
        <taxon>Insecta</taxon>
        <taxon>Pterygota</taxon>
        <taxon>Neoptera</taxon>
        <taxon>Paraneoptera</taxon>
        <taxon>Hemiptera</taxon>
        <taxon>Auchenorrhyncha</taxon>
        <taxon>Fulgoroidea</taxon>
        <taxon>Delphacidae</taxon>
        <taxon>Criomorphinae</taxon>
        <taxon>Laodelphax</taxon>
    </lineage>
</organism>
<reference evidence="2 3" key="1">
    <citation type="journal article" date="2017" name="Gigascience">
        <title>Genome sequence of the small brown planthopper, Laodelphax striatellus.</title>
        <authorList>
            <person name="Zhu J."/>
            <person name="Jiang F."/>
            <person name="Wang X."/>
            <person name="Yang P."/>
            <person name="Bao Y."/>
            <person name="Zhao W."/>
            <person name="Wang W."/>
            <person name="Lu H."/>
            <person name="Wang Q."/>
            <person name="Cui N."/>
            <person name="Li J."/>
            <person name="Chen X."/>
            <person name="Luo L."/>
            <person name="Yu J."/>
            <person name="Kang L."/>
            <person name="Cui F."/>
        </authorList>
    </citation>
    <scope>NUCLEOTIDE SEQUENCE [LARGE SCALE GENOMIC DNA]</scope>
    <source>
        <strain evidence="2">Lst14</strain>
    </source>
</reference>
<dbReference type="STRING" id="195883.A0A482XE10"/>
<proteinExistence type="predicted"/>
<comment type="caution">
    <text evidence="2">The sequence shown here is derived from an EMBL/GenBank/DDBJ whole genome shotgun (WGS) entry which is preliminary data.</text>
</comment>
<dbReference type="PANTHER" id="PTHR14735">
    <property type="entry name" value="COILED-COIL DOMAIN-CONTAINING PROTEIN 134"/>
    <property type="match status" value="1"/>
</dbReference>
<evidence type="ECO:0000313" key="2">
    <source>
        <dbReference type="EMBL" id="RZF44026.1"/>
    </source>
</evidence>
<evidence type="ECO:0000313" key="3">
    <source>
        <dbReference type="Proteomes" id="UP000291343"/>
    </source>
</evidence>
<keyword evidence="3" id="KW-1185">Reference proteome</keyword>
<sequence>MKNKDTLVKSEFVPGVSPFPDGENEEVRDALFPLMTNTAFVGEILLQLPELSQPVLSTQKEWNGLLQWSIDFANKTNLLDEPAAKLMKLGSQEMNFTVRSDNYVNPYKKQRTTTEKPTVTGSEKKKKKAKSIPRGPRMRPEL</sequence>
<name>A0A482XE10_LAOST</name>
<gene>
    <name evidence="2" type="ORF">LSTR_LSTR007298</name>
</gene>
<accession>A0A482XE10</accession>
<protein>
    <submittedName>
        <fullName evidence="2">Uncharacterized protein</fullName>
    </submittedName>
</protein>
<dbReference type="PANTHER" id="PTHR14735:SF1">
    <property type="entry name" value="COILED-COIL DOMAIN-CONTAINING PROTEIN 134"/>
    <property type="match status" value="1"/>
</dbReference>
<evidence type="ECO:0000256" key="1">
    <source>
        <dbReference type="SAM" id="MobiDB-lite"/>
    </source>
</evidence>